<protein>
    <submittedName>
        <fullName evidence="3">Alpha/beta hydrolase</fullName>
    </submittedName>
</protein>
<dbReference type="Gene3D" id="3.40.50.1820">
    <property type="entry name" value="alpha/beta hydrolase"/>
    <property type="match status" value="1"/>
</dbReference>
<feature type="domain" description="Serine aminopeptidase S33" evidence="2">
    <location>
        <begin position="51"/>
        <end position="265"/>
    </location>
</feature>
<feature type="site" description="Important for substrate specificity" evidence="1">
    <location>
        <position position="181"/>
    </location>
</feature>
<evidence type="ECO:0000313" key="4">
    <source>
        <dbReference type="Proteomes" id="UP001158644"/>
    </source>
</evidence>
<proteinExistence type="predicted"/>
<dbReference type="PIRSF" id="PIRSF017388">
    <property type="entry name" value="Esterase_lipase"/>
    <property type="match status" value="1"/>
</dbReference>
<comment type="caution">
    <text evidence="3">The sequence shown here is derived from an EMBL/GenBank/DDBJ whole genome shotgun (WGS) entry which is preliminary data.</text>
</comment>
<reference evidence="3 4" key="1">
    <citation type="submission" date="2022-09" db="EMBL/GenBank/DDBJ databases">
        <title>Intensive care unit water sources are persistently colonized with multi-drug resistant bacteria and are the site of extensive horizontal gene transfer of antibiotic resistance genes.</title>
        <authorList>
            <person name="Diorio-Toth L."/>
        </authorList>
    </citation>
    <scope>NUCLEOTIDE SEQUENCE [LARGE SCALE GENOMIC DNA]</scope>
    <source>
        <strain evidence="3 4">GD03967</strain>
    </source>
</reference>
<dbReference type="Pfam" id="PF12146">
    <property type="entry name" value="Hydrolase_4"/>
    <property type="match status" value="1"/>
</dbReference>
<evidence type="ECO:0000313" key="3">
    <source>
        <dbReference type="EMBL" id="MDH1176600.1"/>
    </source>
</evidence>
<dbReference type="InterPro" id="IPR029058">
    <property type="entry name" value="AB_hydrolase_fold"/>
</dbReference>
<organism evidence="3 4">
    <name type="scientific">Achromobacter mucicolens</name>
    <dbReference type="NCBI Taxonomy" id="1389922"/>
    <lineage>
        <taxon>Bacteria</taxon>
        <taxon>Pseudomonadati</taxon>
        <taxon>Pseudomonadota</taxon>
        <taxon>Betaproteobacteria</taxon>
        <taxon>Burkholderiales</taxon>
        <taxon>Alcaligenaceae</taxon>
        <taxon>Achromobacter</taxon>
    </lineage>
</organism>
<dbReference type="InterPro" id="IPR012354">
    <property type="entry name" value="Esterase_lipase"/>
</dbReference>
<dbReference type="EMBL" id="JAOBZK010000001">
    <property type="protein sequence ID" value="MDH1176600.1"/>
    <property type="molecule type" value="Genomic_DNA"/>
</dbReference>
<gene>
    <name evidence="3" type="ORF">N5C72_00855</name>
</gene>
<dbReference type="Proteomes" id="UP001158644">
    <property type="component" value="Unassembled WGS sequence"/>
</dbReference>
<accession>A0ABD4YMH9</accession>
<keyword evidence="3" id="KW-0378">Hydrolase</keyword>
<dbReference type="GO" id="GO:0016787">
    <property type="term" value="F:hydrolase activity"/>
    <property type="evidence" value="ECO:0007669"/>
    <property type="project" value="UniProtKB-KW"/>
</dbReference>
<dbReference type="AlphaFoldDB" id="A0ABD4YMH9"/>
<dbReference type="InterPro" id="IPR022742">
    <property type="entry name" value="Hydrolase_4"/>
</dbReference>
<name>A0ABD4YMH9_9BURK</name>
<evidence type="ECO:0000256" key="1">
    <source>
        <dbReference type="PIRSR" id="PIRSR017388-3"/>
    </source>
</evidence>
<evidence type="ECO:0000259" key="2">
    <source>
        <dbReference type="Pfam" id="PF12146"/>
    </source>
</evidence>
<dbReference type="RefSeq" id="WP_279988807.1">
    <property type="nucleotide sequence ID" value="NZ_JAOBZK010000001.1"/>
</dbReference>
<dbReference type="SUPFAM" id="SSF53474">
    <property type="entry name" value="alpha/beta-Hydrolases"/>
    <property type="match status" value="1"/>
</dbReference>
<sequence>MTTIDRACKVAACPNLCATSVIWTATACDGPLPRLAPQAGERLLVGKGERARTGILLIHRLGGAPWEMHELARGLNKQGYSVMAVKLAGHCGSLQELAGAGWMDWLASVRRGADMLASRTDRVVVGGIATGAVLALALAQERPFHVAGVLALSPVLRHDGRAGPRRASTAFLLPVLRVLGIARHRALPGRPRRAGLPGTPWRALGQMGKLAAAVRRRMDMVRAPCLVIHARHDDVATVSGAFEIAKTARNTNVHLQLLADREHVITMGRGCGDVVSRATAFVSGIAWP</sequence>
<dbReference type="PROSITE" id="PS51257">
    <property type="entry name" value="PROKAR_LIPOPROTEIN"/>
    <property type="match status" value="1"/>
</dbReference>